<evidence type="ECO:0000256" key="10">
    <source>
        <dbReference type="SAM" id="MobiDB-lite"/>
    </source>
</evidence>
<evidence type="ECO:0000256" key="9">
    <source>
        <dbReference type="SAM" id="Coils"/>
    </source>
</evidence>
<feature type="compositionally biased region" description="Low complexity" evidence="10">
    <location>
        <begin position="1074"/>
        <end position="1087"/>
    </location>
</feature>
<feature type="region of interest" description="Disordered" evidence="10">
    <location>
        <begin position="1110"/>
        <end position="1132"/>
    </location>
</feature>
<feature type="region of interest" description="Disordered" evidence="10">
    <location>
        <begin position="1249"/>
        <end position="1270"/>
    </location>
</feature>
<dbReference type="PRINTS" id="PR00193">
    <property type="entry name" value="MYOSINHEAVY"/>
</dbReference>
<dbReference type="InterPro" id="IPR001609">
    <property type="entry name" value="Myosin_head_motor_dom-like"/>
</dbReference>
<feature type="region of interest" description="Disordered" evidence="10">
    <location>
        <begin position="1053"/>
        <end position="1089"/>
    </location>
</feature>
<dbReference type="InterPro" id="IPR027417">
    <property type="entry name" value="P-loop_NTPase"/>
</dbReference>
<dbReference type="Gene3D" id="1.10.10.820">
    <property type="match status" value="1"/>
</dbReference>
<dbReference type="GO" id="GO:0000146">
    <property type="term" value="F:microfilament motor activity"/>
    <property type="evidence" value="ECO:0007669"/>
    <property type="project" value="TreeGrafter"/>
</dbReference>
<dbReference type="Gene3D" id="3.40.850.10">
    <property type="entry name" value="Kinesin motor domain"/>
    <property type="match status" value="1"/>
</dbReference>
<evidence type="ECO:0000256" key="3">
    <source>
        <dbReference type="ARBA" id="ARBA00022840"/>
    </source>
</evidence>
<dbReference type="InterPro" id="IPR008989">
    <property type="entry name" value="Myosin_S1_N"/>
</dbReference>
<evidence type="ECO:0000256" key="4">
    <source>
        <dbReference type="ARBA" id="ARBA00023054"/>
    </source>
</evidence>
<keyword evidence="6 8" id="KW-0505">Motor protein</keyword>
<name>A0AAF0IWV0_9BASI</name>
<comment type="similarity">
    <text evidence="1 8">Belongs to the TRAFAC class myosin-kinesin ATPase superfamily. Myosin family.</text>
</comment>
<dbReference type="PANTHER" id="PTHR13140">
    <property type="entry name" value="MYOSIN"/>
    <property type="match status" value="1"/>
</dbReference>
<feature type="domain" description="Myosin N-terminal SH3-like" evidence="12">
    <location>
        <begin position="11"/>
        <end position="60"/>
    </location>
</feature>
<evidence type="ECO:0000256" key="8">
    <source>
        <dbReference type="PROSITE-ProRule" id="PRU00782"/>
    </source>
</evidence>
<accession>A0AAF0IWV0</accession>
<evidence type="ECO:0000259" key="12">
    <source>
        <dbReference type="PROSITE" id="PS51844"/>
    </source>
</evidence>
<dbReference type="FunFam" id="3.40.850.10:FF:000101">
    <property type="entry name" value="Slow myosin heavy chain 2"/>
    <property type="match status" value="1"/>
</dbReference>
<evidence type="ECO:0000313" key="13">
    <source>
        <dbReference type="EMBL" id="WFD03441.1"/>
    </source>
</evidence>
<keyword evidence="3 8" id="KW-0067">ATP-binding</keyword>
<sequence length="1361" mass="153523">MASSAVEKAETTRKDVWVPDAAQGYVAAYVVQEQDGESVVSLASGQLITVPTETLSQMNPAKFEKVADIADLTFLNEASVVHNLRQRYFSDLIYTYSGLFLVAVNPYHALPIYTEAIVEQYRGMRREANPPHIFAVADGAIQNMVHAQENQSLLITGESGAGKTENTKRVIQYLAAVAIDADADVDADVTHHRRMSHEPLGLLERQILQANPILEAFGNAQTVRNNNSSRFGKFIRIEFTAHGAIAGGNIEWYLLEKSRVHSRSANERNFHIFYQLLRSRNKELLDRFQLSNHPDAYQYLRASRKDVEGVDDSHEWVQLRNALQTMGFREYEEDDLFRVVAGILQLGNLEIAEDRSEQARITNPDQLAVVGEVLGVEPSKLQSALVRPTVRAGREMVTQARNKKQVVDEIAALCKTMYEKTFAWLVERINHVLDRPTSKSRFIGVLDIAGFEIFETNSFEQLCINYTNEKLQQFFNHHMFMLEQEEYAREHIHWDYVNFGLDLQPTIDLIESTSPIGILSCLDEECIMPKASDQTFTEKLHATWAPARSDAAVSKYVPSRQVKRFVVRHYAANVEYNTDQWLDKNRDPLNDNVARVLASSSEPFLASLFAEFDAPAEPAAPRGRRGAFRTVGQRHKEQLASLMAQLDATQPHFVRCIVPNSEKRPSKMDLPLVLDQLRCNGVLEGIRIARLGYPNRLLFTEFCSRYAILAPDACDARGQDARVLSQRIADVLRLSSDVYKIGLTKIFFKAGVLAEMEEHRDACLHDLFTRFGASARRAMAMRRLQKRLRRAAATETLRTHARAYAALQQWPWWQLYTRLLPLLDASQNDEERRRRELEAAIAKERAQRDEQERVALAALETQLAAERERSSAAAHDASAAAERAAAAEAAAASLRAELEAKAADAQARAEQLADVQTAHDALEQETARLHDALEQGTQRESELAADLRGLSQQLDAVLSERAELEREKEHAVHQHAQLREAVDTARAALREHSEAAEAHVRDLAAQHETELQEVRAELEAVRGATARTDAEHEARRRELDAQLQATVAELAERTEAHAAAERRAAEHEQRARDAAATNEASADSLSAAEERVAALEERLRTLESEHAALEEQAASRQTNARALAQERDNAQRELTRTTRALKEEQGGKAALQARVARLEEQEAATAADLKSKAAELAKTQKALQSAEAESKRLLSVQNKTIVEHVHVLEEAKKYTDRQLNDVQGELQELASYTKSLERMRSRLQQDNEQLTRLANAPPERDETAAQERDEARAELRKVKQDADWTLRQTRAEYEVRIKKLEEEMRLAQSANPPSDSQRLYSDLRTERRMSSAARKVLEELRMENERLEKDLAAKADALKRK</sequence>
<dbReference type="PANTHER" id="PTHR13140:SF857">
    <property type="entry name" value="MYOSIN-11"/>
    <property type="match status" value="1"/>
</dbReference>
<dbReference type="GO" id="GO:0016020">
    <property type="term" value="C:membrane"/>
    <property type="evidence" value="ECO:0007669"/>
    <property type="project" value="TreeGrafter"/>
</dbReference>
<dbReference type="GO" id="GO:0007015">
    <property type="term" value="P:actin filament organization"/>
    <property type="evidence" value="ECO:0007669"/>
    <property type="project" value="TreeGrafter"/>
</dbReference>
<organism evidence="13 14">
    <name type="scientific">Malassezia obtusa</name>
    <dbReference type="NCBI Taxonomy" id="76774"/>
    <lineage>
        <taxon>Eukaryota</taxon>
        <taxon>Fungi</taxon>
        <taxon>Dikarya</taxon>
        <taxon>Basidiomycota</taxon>
        <taxon>Ustilaginomycotina</taxon>
        <taxon>Malasseziomycetes</taxon>
        <taxon>Malasseziales</taxon>
        <taxon>Malasseziaceae</taxon>
        <taxon>Malassezia</taxon>
    </lineage>
</organism>
<dbReference type="Pfam" id="PF00063">
    <property type="entry name" value="Myosin_head"/>
    <property type="match status" value="1"/>
</dbReference>
<evidence type="ECO:0000256" key="2">
    <source>
        <dbReference type="ARBA" id="ARBA00022741"/>
    </source>
</evidence>
<evidence type="ECO:0000313" key="14">
    <source>
        <dbReference type="Proteomes" id="UP001214603"/>
    </source>
</evidence>
<dbReference type="FunFam" id="1.10.10.820:FF:000001">
    <property type="entry name" value="Myosin heavy chain"/>
    <property type="match status" value="1"/>
</dbReference>
<dbReference type="GO" id="GO:0005737">
    <property type="term" value="C:cytoplasm"/>
    <property type="evidence" value="ECO:0007669"/>
    <property type="project" value="TreeGrafter"/>
</dbReference>
<keyword evidence="4 9" id="KW-0175">Coiled coil</keyword>
<dbReference type="GO" id="GO:0051015">
    <property type="term" value="F:actin filament binding"/>
    <property type="evidence" value="ECO:0007669"/>
    <property type="project" value="InterPro"/>
</dbReference>
<keyword evidence="14" id="KW-1185">Reference proteome</keyword>
<evidence type="ECO:0000256" key="7">
    <source>
        <dbReference type="ARBA" id="ARBA00023203"/>
    </source>
</evidence>
<proteinExistence type="inferred from homology"/>
<dbReference type="CDD" id="cd01377">
    <property type="entry name" value="MYSc_class_II"/>
    <property type="match status" value="1"/>
</dbReference>
<dbReference type="GO" id="GO:0016459">
    <property type="term" value="C:myosin complex"/>
    <property type="evidence" value="ECO:0007669"/>
    <property type="project" value="UniProtKB-KW"/>
</dbReference>
<feature type="domain" description="Myosin motor" evidence="11">
    <location>
        <begin position="64"/>
        <end position="761"/>
    </location>
</feature>
<feature type="binding site" evidence="8">
    <location>
        <begin position="157"/>
        <end position="164"/>
    </location>
    <ligand>
        <name>ATP</name>
        <dbReference type="ChEBI" id="CHEBI:30616"/>
    </ligand>
</feature>
<dbReference type="GO" id="GO:0005524">
    <property type="term" value="F:ATP binding"/>
    <property type="evidence" value="ECO:0007669"/>
    <property type="project" value="UniProtKB-UniRule"/>
</dbReference>
<dbReference type="SUPFAM" id="SSF52540">
    <property type="entry name" value="P-loop containing nucleoside triphosphate hydrolases"/>
    <property type="match status" value="1"/>
</dbReference>
<evidence type="ECO:0000256" key="1">
    <source>
        <dbReference type="ARBA" id="ARBA00008314"/>
    </source>
</evidence>
<keyword evidence="5 8" id="KW-0518">Myosin</keyword>
<keyword evidence="2 8" id="KW-0547">Nucleotide-binding</keyword>
<dbReference type="Gene3D" id="1.20.5.4820">
    <property type="match status" value="1"/>
</dbReference>
<feature type="compositionally biased region" description="Basic and acidic residues" evidence="10">
    <location>
        <begin position="1053"/>
        <end position="1073"/>
    </location>
</feature>
<dbReference type="InterPro" id="IPR004009">
    <property type="entry name" value="SH3_Myosin"/>
</dbReference>
<feature type="region of interest" description="Disordered" evidence="10">
    <location>
        <begin position="1306"/>
        <end position="1328"/>
    </location>
</feature>
<feature type="coiled-coil region" evidence="9">
    <location>
        <begin position="947"/>
        <end position="1024"/>
    </location>
</feature>
<feature type="compositionally biased region" description="Polar residues" evidence="10">
    <location>
        <begin position="1308"/>
        <end position="1319"/>
    </location>
</feature>
<feature type="coiled-coil region" evidence="9">
    <location>
        <begin position="827"/>
        <end position="915"/>
    </location>
</feature>
<evidence type="ECO:0000256" key="6">
    <source>
        <dbReference type="ARBA" id="ARBA00023175"/>
    </source>
</evidence>
<dbReference type="Gene3D" id="1.20.58.530">
    <property type="match status" value="1"/>
</dbReference>
<evidence type="ECO:0000256" key="5">
    <source>
        <dbReference type="ARBA" id="ARBA00023123"/>
    </source>
</evidence>
<protein>
    <submittedName>
        <fullName evidence="13">Class II myosin</fullName>
    </submittedName>
</protein>
<reference evidence="13" key="1">
    <citation type="submission" date="2023-03" db="EMBL/GenBank/DDBJ databases">
        <title>Mating type loci evolution in Malassezia.</title>
        <authorList>
            <person name="Coelho M.A."/>
        </authorList>
    </citation>
    <scope>NUCLEOTIDE SEQUENCE</scope>
    <source>
        <strain evidence="13">CBS 7876</strain>
    </source>
</reference>
<dbReference type="Gene3D" id="2.30.30.360">
    <property type="entry name" value="Myosin S1 fragment, N-terminal"/>
    <property type="match status" value="1"/>
</dbReference>
<dbReference type="Pfam" id="PF02736">
    <property type="entry name" value="Myosin_N"/>
    <property type="match status" value="1"/>
</dbReference>
<dbReference type="PROSITE" id="PS51844">
    <property type="entry name" value="SH3_LIKE"/>
    <property type="match status" value="1"/>
</dbReference>
<keyword evidence="7 8" id="KW-0009">Actin-binding</keyword>
<dbReference type="SMART" id="SM00242">
    <property type="entry name" value="MYSc"/>
    <property type="match status" value="1"/>
</dbReference>
<feature type="region of interest" description="Actin-binding" evidence="8">
    <location>
        <begin position="639"/>
        <end position="661"/>
    </location>
</feature>
<dbReference type="PROSITE" id="PS51456">
    <property type="entry name" value="MYOSIN_MOTOR"/>
    <property type="match status" value="1"/>
</dbReference>
<dbReference type="Proteomes" id="UP001214603">
    <property type="component" value="Chromosome 4"/>
</dbReference>
<dbReference type="InterPro" id="IPR036961">
    <property type="entry name" value="Kinesin_motor_dom_sf"/>
</dbReference>
<evidence type="ECO:0000259" key="11">
    <source>
        <dbReference type="PROSITE" id="PS51456"/>
    </source>
</evidence>
<dbReference type="Gene3D" id="1.20.120.720">
    <property type="entry name" value="Myosin VI head, motor domain, U50 subdomain"/>
    <property type="match status" value="1"/>
</dbReference>
<dbReference type="EMBL" id="CP119937">
    <property type="protein sequence ID" value="WFD03441.1"/>
    <property type="molecule type" value="Genomic_DNA"/>
</dbReference>
<feature type="compositionally biased region" description="Basic and acidic residues" evidence="10">
    <location>
        <begin position="1258"/>
        <end position="1270"/>
    </location>
</feature>
<gene>
    <name evidence="13" type="primary">MYO1</name>
    <name evidence="13" type="ORF">MOBT1_002130</name>
</gene>